<proteinExistence type="predicted"/>
<evidence type="ECO:0000313" key="1">
    <source>
        <dbReference type="EMBL" id="KAF4682342.1"/>
    </source>
</evidence>
<accession>A0A7J6NEM6</accession>
<reference evidence="1 2" key="1">
    <citation type="submission" date="2020-04" db="EMBL/GenBank/DDBJ databases">
        <title>Perkinsus olseni comparative genomics.</title>
        <authorList>
            <person name="Bogema D.R."/>
        </authorList>
    </citation>
    <scope>NUCLEOTIDE SEQUENCE [LARGE SCALE GENOMIC DNA]</scope>
    <source>
        <strain evidence="1">00978-12</strain>
    </source>
</reference>
<comment type="caution">
    <text evidence="1">The sequence shown here is derived from an EMBL/GenBank/DDBJ whole genome shotgun (WGS) entry which is preliminary data.</text>
</comment>
<dbReference type="AlphaFoldDB" id="A0A7J6NEM6"/>
<dbReference type="EMBL" id="JABANP010000440">
    <property type="protein sequence ID" value="KAF4682342.1"/>
    <property type="molecule type" value="Genomic_DNA"/>
</dbReference>
<dbReference type="Proteomes" id="UP000541610">
    <property type="component" value="Unassembled WGS sequence"/>
</dbReference>
<sequence>MYAFVKHSAPSASIVVGRNATPRASACCLMQAKTAAVDAVFLLVVKAKHTGLYLPDGCRVPTTSVVSPSQLRPSVWSQVRKVLRGFPRPSCCCTTTSEATRLRIGSFDVPGLRTPFPEYQHGRRERFAQRTDSCSRPSSLSRNSTRTCTHMASKASLASSRVLQLVPGRLYCSVFLVGRGGVGSSLSPLQCSDPNRETTIAPVRIFRKVYILPERIPTGLLHTKLMMSTYGSIVRHETFKRPYPAELTVLGHDLDDCDDCDECVEAGVVSMKDI</sequence>
<evidence type="ECO:0000313" key="2">
    <source>
        <dbReference type="Proteomes" id="UP000541610"/>
    </source>
</evidence>
<name>A0A7J6NEM6_PEROL</name>
<gene>
    <name evidence="1" type="ORF">FOZ60_010736</name>
</gene>
<protein>
    <submittedName>
        <fullName evidence="1">Uncharacterized protein</fullName>
    </submittedName>
</protein>
<organism evidence="1 2">
    <name type="scientific">Perkinsus olseni</name>
    <name type="common">Perkinsus atlanticus</name>
    <dbReference type="NCBI Taxonomy" id="32597"/>
    <lineage>
        <taxon>Eukaryota</taxon>
        <taxon>Sar</taxon>
        <taxon>Alveolata</taxon>
        <taxon>Perkinsozoa</taxon>
        <taxon>Perkinsea</taxon>
        <taxon>Perkinsida</taxon>
        <taxon>Perkinsidae</taxon>
        <taxon>Perkinsus</taxon>
    </lineage>
</organism>